<dbReference type="AlphaFoldDB" id="A0A415U0L2"/>
<dbReference type="RefSeq" id="WP_118486291.1">
    <property type="nucleotide sequence ID" value="NZ_QRQO01000032.1"/>
</dbReference>
<gene>
    <name evidence="1" type="ORF">DWZ29_11225</name>
</gene>
<dbReference type="EMBL" id="QRQO01000032">
    <property type="protein sequence ID" value="RHN11790.1"/>
    <property type="molecule type" value="Genomic_DNA"/>
</dbReference>
<reference evidence="1 2" key="1">
    <citation type="submission" date="2018-08" db="EMBL/GenBank/DDBJ databases">
        <title>A genome reference for cultivated species of the human gut microbiota.</title>
        <authorList>
            <person name="Zou Y."/>
            <person name="Xue W."/>
            <person name="Luo G."/>
        </authorList>
    </citation>
    <scope>NUCLEOTIDE SEQUENCE [LARGE SCALE GENOMIC DNA]</scope>
    <source>
        <strain evidence="1 2">AF31-17AC</strain>
    </source>
</reference>
<organism evidence="1 2">
    <name type="scientific">Anaerobutyricum hallii</name>
    <dbReference type="NCBI Taxonomy" id="39488"/>
    <lineage>
        <taxon>Bacteria</taxon>
        <taxon>Bacillati</taxon>
        <taxon>Bacillota</taxon>
        <taxon>Clostridia</taxon>
        <taxon>Lachnospirales</taxon>
        <taxon>Lachnospiraceae</taxon>
        <taxon>Anaerobutyricum</taxon>
    </lineage>
</organism>
<proteinExistence type="predicted"/>
<accession>A0A415U0L2</accession>
<sequence length="144" mass="16669">MIKSMDNIDVLIAACDYKKITKNCQKCYRKLERKAGFNLIKSPELHGELLELIGEKYAESIINKTKFSVRKIIKELSYFPEYAKNKLAQGRKDEAAFVTPKDNVKKIILPPKVENEDIFSVIKSNVFRYFGVEEAVHSIFRLHV</sequence>
<evidence type="ECO:0000313" key="1">
    <source>
        <dbReference type="EMBL" id="RHN11790.1"/>
    </source>
</evidence>
<protein>
    <submittedName>
        <fullName evidence="1">Uncharacterized protein</fullName>
    </submittedName>
</protein>
<comment type="caution">
    <text evidence="1">The sequence shown here is derived from an EMBL/GenBank/DDBJ whole genome shotgun (WGS) entry which is preliminary data.</text>
</comment>
<name>A0A415U0L2_9FIRM</name>
<evidence type="ECO:0000313" key="2">
    <source>
        <dbReference type="Proteomes" id="UP000283700"/>
    </source>
</evidence>
<dbReference type="Proteomes" id="UP000283700">
    <property type="component" value="Unassembled WGS sequence"/>
</dbReference>